<dbReference type="InterPro" id="IPR013632">
    <property type="entry name" value="Rad51_C"/>
</dbReference>
<evidence type="ECO:0000313" key="12">
    <source>
        <dbReference type="EMBL" id="ARS91241.1"/>
    </source>
</evidence>
<dbReference type="GO" id="GO:0140664">
    <property type="term" value="F:ATP-dependent DNA damage sensor activity"/>
    <property type="evidence" value="ECO:0007669"/>
    <property type="project" value="InterPro"/>
</dbReference>
<dbReference type="AlphaFoldDB" id="A0A2Z2HVJ8"/>
<dbReference type="HAMAP" id="MF_00350">
    <property type="entry name" value="RadB"/>
    <property type="match status" value="1"/>
</dbReference>
<dbReference type="PANTHER" id="PTHR22942">
    <property type="entry name" value="RECA/RAD51/RADA DNA STRAND-PAIRING FAMILY MEMBER"/>
    <property type="match status" value="1"/>
</dbReference>
<keyword evidence="3 9" id="KW-0547">Nucleotide-binding</keyword>
<name>A0A2Z2HVJ8_9EURY</name>
<feature type="compositionally biased region" description="Basic and acidic residues" evidence="10">
    <location>
        <begin position="76"/>
        <end position="89"/>
    </location>
</feature>
<dbReference type="InterPro" id="IPR020588">
    <property type="entry name" value="RecA_ATP-bd"/>
</dbReference>
<evidence type="ECO:0000256" key="6">
    <source>
        <dbReference type="ARBA" id="ARBA00023125"/>
    </source>
</evidence>
<dbReference type="GeneID" id="32895789"/>
<evidence type="ECO:0000256" key="4">
    <source>
        <dbReference type="ARBA" id="ARBA00022763"/>
    </source>
</evidence>
<proteinExistence type="inferred from homology"/>
<dbReference type="GO" id="GO:0006281">
    <property type="term" value="P:DNA repair"/>
    <property type="evidence" value="ECO:0007669"/>
    <property type="project" value="UniProtKB-UniRule"/>
</dbReference>
<evidence type="ECO:0000256" key="7">
    <source>
        <dbReference type="ARBA" id="ARBA00023172"/>
    </source>
</evidence>
<dbReference type="PROSITE" id="PS50162">
    <property type="entry name" value="RECA_2"/>
    <property type="match status" value="1"/>
</dbReference>
<dbReference type="InterPro" id="IPR003593">
    <property type="entry name" value="AAA+_ATPase"/>
</dbReference>
<feature type="domain" description="RecA family profile 1" evidence="11">
    <location>
        <begin position="2"/>
        <end position="207"/>
    </location>
</feature>
<gene>
    <name evidence="9" type="primary">radB</name>
    <name evidence="12" type="ORF">B1756_16905</name>
</gene>
<dbReference type="GO" id="GO:0006310">
    <property type="term" value="P:DNA recombination"/>
    <property type="evidence" value="ECO:0007669"/>
    <property type="project" value="UniProtKB-UniRule"/>
</dbReference>
<dbReference type="Gene3D" id="3.40.50.300">
    <property type="entry name" value="P-loop containing nucleotide triphosphate hydrolases"/>
    <property type="match status" value="1"/>
</dbReference>
<keyword evidence="4 9" id="KW-0227">DNA damage</keyword>
<sequence length="276" mass="29146">MKDEAIPTGCEAVDELLGGGFERGTVTQIYGSPAAGKTNVALSAAVETAAAGGTAVYIDTEGVSVDRFEQLLSARADENRTRGPDDRSTDVLSSGVEETDVPSGDESPRDESAETDVETLASRIVVEDALDFEEQAEAVRDAEAFAEGADLIVLDSATGFYRLERGPGGGDGTGDGGEALRSVARQVTHLLSLARKHDLAVVLTNQVFADPDSDRTRALGGNTLEHWTGVVVRLERFRGGNRRATLEKHRSKPAGESVQFRITETGLESGGGMPEP</sequence>
<dbReference type="Pfam" id="PF00154">
    <property type="entry name" value="RecA_N"/>
    <property type="match status" value="1"/>
</dbReference>
<reference evidence="13" key="1">
    <citation type="submission" date="2017-02" db="EMBL/GenBank/DDBJ databases">
        <title>Natronthermophilus aegyptiacus gen. nov.,sp. nov., an aerobic, extremely halophilic alkalithermophilic archaeon isolated from the athalassohaline Wadi An Natrun, Egypt.</title>
        <authorList>
            <person name="Zhao B."/>
        </authorList>
    </citation>
    <scope>NUCLEOTIDE SEQUENCE [LARGE SCALE GENOMIC DNA]</scope>
    <source>
        <strain evidence="13">JW/NM-HA 15</strain>
    </source>
</reference>
<evidence type="ECO:0000256" key="10">
    <source>
        <dbReference type="SAM" id="MobiDB-lite"/>
    </source>
</evidence>
<evidence type="ECO:0000313" key="13">
    <source>
        <dbReference type="Proteomes" id="UP000250088"/>
    </source>
</evidence>
<keyword evidence="6 9" id="KW-0238">DNA-binding</keyword>
<feature type="region of interest" description="Disordered" evidence="10">
    <location>
        <begin position="76"/>
        <end position="116"/>
    </location>
</feature>
<dbReference type="RefSeq" id="WP_086889609.1">
    <property type="nucleotide sequence ID" value="NZ_CP019893.1"/>
</dbReference>
<evidence type="ECO:0000256" key="9">
    <source>
        <dbReference type="HAMAP-Rule" id="MF_00350"/>
    </source>
</evidence>
<evidence type="ECO:0000256" key="3">
    <source>
        <dbReference type="ARBA" id="ARBA00022741"/>
    </source>
</evidence>
<dbReference type="Proteomes" id="UP000250088">
    <property type="component" value="Chromosome"/>
</dbReference>
<dbReference type="PIRSF" id="PIRSF003336">
    <property type="entry name" value="RadB"/>
    <property type="match status" value="1"/>
</dbReference>
<dbReference type="PANTHER" id="PTHR22942:SF47">
    <property type="entry name" value="DNA REPAIR AND RECOMBINATION PROTEIN RADB"/>
    <property type="match status" value="1"/>
</dbReference>
<accession>A0A2Z2HVJ8</accession>
<evidence type="ECO:0000256" key="2">
    <source>
        <dbReference type="ARBA" id="ARBA00018143"/>
    </source>
</evidence>
<dbReference type="SUPFAM" id="SSF52540">
    <property type="entry name" value="P-loop containing nucleoside triphosphate hydrolases"/>
    <property type="match status" value="1"/>
</dbReference>
<comment type="similarity">
    <text evidence="1 9">Belongs to the eukaryotic RecA-like protein family. RadB subfamily.</text>
</comment>
<organism evidence="12 13">
    <name type="scientific">Natrarchaeobaculum aegyptiacum</name>
    <dbReference type="NCBI Taxonomy" id="745377"/>
    <lineage>
        <taxon>Archaea</taxon>
        <taxon>Methanobacteriati</taxon>
        <taxon>Methanobacteriota</taxon>
        <taxon>Stenosarchaea group</taxon>
        <taxon>Halobacteria</taxon>
        <taxon>Halobacteriales</taxon>
        <taxon>Natrialbaceae</taxon>
        <taxon>Natrarchaeobaculum</taxon>
    </lineage>
</organism>
<dbReference type="EMBL" id="CP019893">
    <property type="protein sequence ID" value="ARS91241.1"/>
    <property type="molecule type" value="Genomic_DNA"/>
</dbReference>
<dbReference type="KEGG" id="naj:B1756_16905"/>
<dbReference type="OrthoDB" id="17644at2157"/>
<dbReference type="InterPro" id="IPR011939">
    <property type="entry name" value="DNA_repair_and_recomb_RadB"/>
</dbReference>
<dbReference type="GO" id="GO:0003684">
    <property type="term" value="F:damaged DNA binding"/>
    <property type="evidence" value="ECO:0007669"/>
    <property type="project" value="UniProtKB-UniRule"/>
</dbReference>
<evidence type="ECO:0000256" key="8">
    <source>
        <dbReference type="ARBA" id="ARBA00024641"/>
    </source>
</evidence>
<dbReference type="Pfam" id="PF08423">
    <property type="entry name" value="Rad51"/>
    <property type="match status" value="1"/>
</dbReference>
<keyword evidence="5 9" id="KW-0067">ATP-binding</keyword>
<protein>
    <recommendedName>
        <fullName evidence="2 9">DNA repair and recombination protein RadB</fullName>
    </recommendedName>
</protein>
<dbReference type="InterPro" id="IPR027417">
    <property type="entry name" value="P-loop_NTPase"/>
</dbReference>
<keyword evidence="7 9" id="KW-0233">DNA recombination</keyword>
<dbReference type="InterPro" id="IPR049428">
    <property type="entry name" value="RecA-like_N"/>
</dbReference>
<dbReference type="NCBIfam" id="NF006861">
    <property type="entry name" value="PRK09361.1-1"/>
    <property type="match status" value="1"/>
</dbReference>
<dbReference type="SMART" id="SM00382">
    <property type="entry name" value="AAA"/>
    <property type="match status" value="1"/>
</dbReference>
<dbReference type="GO" id="GO:0005524">
    <property type="term" value="F:ATP binding"/>
    <property type="evidence" value="ECO:0007669"/>
    <property type="project" value="UniProtKB-UniRule"/>
</dbReference>
<evidence type="ECO:0000256" key="1">
    <source>
        <dbReference type="ARBA" id="ARBA00006876"/>
    </source>
</evidence>
<evidence type="ECO:0000256" key="5">
    <source>
        <dbReference type="ARBA" id="ARBA00022840"/>
    </source>
</evidence>
<keyword evidence="13" id="KW-1185">Reference proteome</keyword>
<comment type="function">
    <text evidence="8 9">Involved in DNA repair and in homologous recombination. May regulate the cleavage reactions of the branch-structured DNA. Has a very weak ATPase activity that is not stimulated by DNA. Binds DNA but does not promote DNA strands exchange.</text>
</comment>
<evidence type="ECO:0000259" key="11">
    <source>
        <dbReference type="PROSITE" id="PS50162"/>
    </source>
</evidence>